<proteinExistence type="predicted"/>
<name>A0ACB9MX94_BAUVA</name>
<dbReference type="Proteomes" id="UP000828941">
    <property type="component" value="Chromosome 8"/>
</dbReference>
<gene>
    <name evidence="1" type="ORF">L6164_020055</name>
</gene>
<organism evidence="1 2">
    <name type="scientific">Bauhinia variegata</name>
    <name type="common">Purple orchid tree</name>
    <name type="synonym">Phanera variegata</name>
    <dbReference type="NCBI Taxonomy" id="167791"/>
    <lineage>
        <taxon>Eukaryota</taxon>
        <taxon>Viridiplantae</taxon>
        <taxon>Streptophyta</taxon>
        <taxon>Embryophyta</taxon>
        <taxon>Tracheophyta</taxon>
        <taxon>Spermatophyta</taxon>
        <taxon>Magnoliopsida</taxon>
        <taxon>eudicotyledons</taxon>
        <taxon>Gunneridae</taxon>
        <taxon>Pentapetalae</taxon>
        <taxon>rosids</taxon>
        <taxon>fabids</taxon>
        <taxon>Fabales</taxon>
        <taxon>Fabaceae</taxon>
        <taxon>Cercidoideae</taxon>
        <taxon>Cercideae</taxon>
        <taxon>Bauhiniinae</taxon>
        <taxon>Bauhinia</taxon>
    </lineage>
</organism>
<protein>
    <submittedName>
        <fullName evidence="1">Uncharacterized protein</fullName>
    </submittedName>
</protein>
<reference evidence="1 2" key="1">
    <citation type="journal article" date="2022" name="DNA Res.">
        <title>Chromosomal-level genome assembly of the orchid tree Bauhinia variegata (Leguminosae; Cercidoideae) supports the allotetraploid origin hypothesis of Bauhinia.</title>
        <authorList>
            <person name="Zhong Y."/>
            <person name="Chen Y."/>
            <person name="Zheng D."/>
            <person name="Pang J."/>
            <person name="Liu Y."/>
            <person name="Luo S."/>
            <person name="Meng S."/>
            <person name="Qian L."/>
            <person name="Wei D."/>
            <person name="Dai S."/>
            <person name="Zhou R."/>
        </authorList>
    </citation>
    <scope>NUCLEOTIDE SEQUENCE [LARGE SCALE GENOMIC DNA]</scope>
    <source>
        <strain evidence="1">BV-YZ2020</strain>
    </source>
</reference>
<accession>A0ACB9MX94</accession>
<evidence type="ECO:0000313" key="2">
    <source>
        <dbReference type="Proteomes" id="UP000828941"/>
    </source>
</evidence>
<keyword evidence="2" id="KW-1185">Reference proteome</keyword>
<sequence>MKPTLQKSPTLMLKYKNSAMKLRFYCSKRFREKDKDKIRPKRTNLLNPFCAALANAVGAAVPPLVAALIKGYNHKVRLEVVGVVVSLALLVFGGLGTILGKAPMVKSSLRALIGGWIAMGVTIGLIKCVGYVKE</sequence>
<dbReference type="EMBL" id="CM039433">
    <property type="protein sequence ID" value="KAI4327616.1"/>
    <property type="molecule type" value="Genomic_DNA"/>
</dbReference>
<evidence type="ECO:0000313" key="1">
    <source>
        <dbReference type="EMBL" id="KAI4327616.1"/>
    </source>
</evidence>
<comment type="caution">
    <text evidence="1">The sequence shown here is derived from an EMBL/GenBank/DDBJ whole genome shotgun (WGS) entry which is preliminary data.</text>
</comment>